<organism evidence="3">
    <name type="scientific">viral metagenome</name>
    <dbReference type="NCBI Taxonomy" id="1070528"/>
    <lineage>
        <taxon>unclassified sequences</taxon>
        <taxon>metagenomes</taxon>
        <taxon>organismal metagenomes</taxon>
    </lineage>
</organism>
<feature type="transmembrane region" description="Helical" evidence="2">
    <location>
        <begin position="38"/>
        <end position="62"/>
    </location>
</feature>
<feature type="transmembrane region" description="Helical" evidence="2">
    <location>
        <begin position="433"/>
        <end position="456"/>
    </location>
</feature>
<keyword evidence="2" id="KW-0812">Transmembrane</keyword>
<feature type="transmembrane region" description="Helical" evidence="2">
    <location>
        <begin position="360"/>
        <end position="381"/>
    </location>
</feature>
<evidence type="ECO:0000256" key="1">
    <source>
        <dbReference type="SAM" id="MobiDB-lite"/>
    </source>
</evidence>
<feature type="transmembrane region" description="Helical" evidence="2">
    <location>
        <begin position="115"/>
        <end position="134"/>
    </location>
</feature>
<feature type="compositionally biased region" description="Polar residues" evidence="1">
    <location>
        <begin position="1"/>
        <end position="19"/>
    </location>
</feature>
<feature type="transmembrane region" description="Helical" evidence="2">
    <location>
        <begin position="207"/>
        <end position="231"/>
    </location>
</feature>
<feature type="transmembrane region" description="Helical" evidence="2">
    <location>
        <begin position="287"/>
        <end position="310"/>
    </location>
</feature>
<dbReference type="SUPFAM" id="SSF49899">
    <property type="entry name" value="Concanavalin A-like lectins/glucanases"/>
    <property type="match status" value="1"/>
</dbReference>
<keyword evidence="2" id="KW-1133">Transmembrane helix</keyword>
<dbReference type="InterPro" id="IPR013320">
    <property type="entry name" value="ConA-like_dom_sf"/>
</dbReference>
<feature type="transmembrane region" description="Helical" evidence="2">
    <location>
        <begin position="393"/>
        <end position="413"/>
    </location>
</feature>
<dbReference type="EMBL" id="MN740522">
    <property type="protein sequence ID" value="QHU31050.1"/>
    <property type="molecule type" value="Genomic_DNA"/>
</dbReference>
<evidence type="ECO:0000256" key="2">
    <source>
        <dbReference type="SAM" id="Phobius"/>
    </source>
</evidence>
<feature type="region of interest" description="Disordered" evidence="1">
    <location>
        <begin position="1"/>
        <end position="25"/>
    </location>
</feature>
<feature type="transmembrane region" description="Helical" evidence="2">
    <location>
        <begin position="330"/>
        <end position="348"/>
    </location>
</feature>
<dbReference type="Gene3D" id="2.60.120.200">
    <property type="match status" value="1"/>
</dbReference>
<evidence type="ECO:0000313" key="3">
    <source>
        <dbReference type="EMBL" id="QHU31050.1"/>
    </source>
</evidence>
<feature type="transmembrane region" description="Helical" evidence="2">
    <location>
        <begin position="82"/>
        <end position="103"/>
    </location>
</feature>
<name>A0A6C0LL35_9ZZZZ</name>
<dbReference type="Pfam" id="PF13385">
    <property type="entry name" value="Laminin_G_3"/>
    <property type="match status" value="1"/>
</dbReference>
<feature type="transmembrane region" description="Helical" evidence="2">
    <location>
        <begin position="140"/>
        <end position="158"/>
    </location>
</feature>
<proteinExistence type="predicted"/>
<feature type="transmembrane region" description="Helical" evidence="2">
    <location>
        <begin position="252"/>
        <end position="275"/>
    </location>
</feature>
<sequence>MNTNSTKNNVSAPSNLSENTTKKEGSGGGVVDLMKGPVFYPIIGIMVFLLVMLILILSGTNLNEDVSDVATDKDATKITGDIFLIIFVCILVFLLSIALIPNFKELKDLFEQIGSVTYVLVYTIFLILFFSLTSNSTLDTYAYAIVPFTALLGAFVFYKATTTNYLEKINLNYERIKSMILLFCLITIFIIYYNNDPGGLIQEYFGYSLLLTIITTVFAFLYLIVVITLGHKDTKSVNTNASGNLLQSFSKFGAYGSVLFFIFLIAVTVIIVQYPGGFFSENNKARAGGSIIIILLICILAGMLFISNLFPELSNKNISVNKLDLFKRSLLMLFGTILSILIILWLVYNLQHLSGQSSILSFIINVFLVLSVLSLIYKIVFTSPPSGNNAKQNAFGQLIINLIFYIPCIFSNIFDGALNLTSKDAATKENSHWYMLLLAILLFIVYFSIPIVYRFVSQQGGKLLINKPIYTNTEYALGNYQYFSNGAYDYNYAISFWIFFDAFPPSTNSNYNKYASILSYGNKPNVLYNASKNTLMVTMKHDNDQKSEHNTIELDEDGNRILLKQPDILLQKWNNIIINYNGGVMDIFINGELIKSNNGVVPYYTLDNLTVGENNGYIGGMCNLVYHKKNLTANNIYFIYNSLKATSPPVTHDTNVTIVDQ</sequence>
<dbReference type="AlphaFoldDB" id="A0A6C0LL35"/>
<feature type="transmembrane region" description="Helical" evidence="2">
    <location>
        <begin position="179"/>
        <end position="195"/>
    </location>
</feature>
<accession>A0A6C0LL35</accession>
<protein>
    <submittedName>
        <fullName evidence="3">Uncharacterized protein</fullName>
    </submittedName>
</protein>
<keyword evidence="2" id="KW-0472">Membrane</keyword>
<reference evidence="3" key="1">
    <citation type="journal article" date="2020" name="Nature">
        <title>Giant virus diversity and host interactions through global metagenomics.</title>
        <authorList>
            <person name="Schulz F."/>
            <person name="Roux S."/>
            <person name="Paez-Espino D."/>
            <person name="Jungbluth S."/>
            <person name="Walsh D.A."/>
            <person name="Denef V.J."/>
            <person name="McMahon K.D."/>
            <person name="Konstantinidis K.T."/>
            <person name="Eloe-Fadrosh E.A."/>
            <person name="Kyrpides N.C."/>
            <person name="Woyke T."/>
        </authorList>
    </citation>
    <scope>NUCLEOTIDE SEQUENCE</scope>
    <source>
        <strain evidence="3">GVMAG-M-3300027892-73</strain>
    </source>
</reference>